<evidence type="ECO:0000256" key="3">
    <source>
        <dbReference type="ARBA" id="ARBA00022475"/>
    </source>
</evidence>
<sequence length="1005" mass="110457">MGLNRFSLPVAAAIMMINASLLLEGCLEEERIALLHIKTSIAGPNHMASPLLSWGNDALCCSWVGVSCDNITGRVNKIVLFSVTGWFISSTGGLSRDVLMGDWYLNATIFLPFQELNTLGLRDNYMAGCVANEGFERLSRLDKLESLNLGLNNFNNSILSSLKGLSSLKHLSLDGNQLKGSIDTKDFDSLSKLEELDLSRNEIQNFVTSTGFERPGSLDKLEILDLSSNRISDDNLSFLKGLSSLKQLHLNKNQLKGSMDMKAGSERSPGLNKLEILGLSFNKLNDSSLSFLEGLSSLKQLNLDNNQLKGSMDMKVSGLCELKQLQELDISHNDLNGLPSCLTNLTNLQVLDISSNEFTGNISLSPIGSLTSIRDLKLSDNRFRIPISLGPFFNLSNLKNLNGDNNEIYESTELEHNLIPRFQLQRLSLACNGFGRPFPRFLYYQQDLLHVDLSYIKMTGEFPSWLLQNNTKLEELYLVSNSLSGSFKLPNRSHVSLSCLDISRNEIDSQIPTEIGSCFPQLVLLNLSRNHFGGSIPSSISNMSALEVLDLSNNGLSGNIPEQLVEGSLSLRGLVLSNNHLKGQLLWRSFNLAYLTDLILSGNQLTGILPDSLSNGSRLVVLDVSLNNLTGKIPRWIGYMSSLKYLDISENNLSGSLPSNFCSSGTMADVYLSKNKLEGSLTDAFDGCQSLDILDLSHNYFRGSIPGSIGSSLQLSFLLLGYNNLEGEIPRQLCELKKLSLIDLSNNHLFGHIPPCLKPTSKEQSKMEESVNFFGNSLGGEYRQPQVLILPPAPVEDPSKNKSVEFTTKSISYPFRGIILKYFTGIDLSCNNLTGEIPAELGNLSNIKVLNLSHNSLTGPIPSTFSNLKDIESLDLSYNNLNGEIPRQLINLYSLSVFSVAHNNLSGKTPEMVAQFSTFNSSCYEGNLLLCGPPLAKNCTGGTPPSPVPRPQTHNKEENGFIDMGDFMVTFSVAYIMVLLAIGSVLYINPKLATSMVLLYRGEHQ</sequence>
<dbReference type="GO" id="GO:0005886">
    <property type="term" value="C:plasma membrane"/>
    <property type="evidence" value="ECO:0007669"/>
    <property type="project" value="UniProtKB-SubCell"/>
</dbReference>
<evidence type="ECO:0000256" key="7">
    <source>
        <dbReference type="ARBA" id="ARBA00022737"/>
    </source>
</evidence>
<evidence type="ECO:0000256" key="12">
    <source>
        <dbReference type="SAM" id="Phobius"/>
    </source>
</evidence>
<evidence type="ECO:0000256" key="4">
    <source>
        <dbReference type="ARBA" id="ARBA00022614"/>
    </source>
</evidence>
<evidence type="ECO:0000256" key="6">
    <source>
        <dbReference type="ARBA" id="ARBA00022729"/>
    </source>
</evidence>
<evidence type="ECO:0000256" key="11">
    <source>
        <dbReference type="ARBA" id="ARBA00023180"/>
    </source>
</evidence>
<dbReference type="PRINTS" id="PR00019">
    <property type="entry name" value="LEURICHRPT"/>
</dbReference>
<dbReference type="PANTHER" id="PTHR27000:SF803">
    <property type="entry name" value="RECEPTOR-LIKE PROTEIN 45"/>
    <property type="match status" value="1"/>
</dbReference>
<evidence type="ECO:0000256" key="13">
    <source>
        <dbReference type="SAM" id="SignalP"/>
    </source>
</evidence>
<dbReference type="FunFam" id="3.80.10.10:FF:000041">
    <property type="entry name" value="LRR receptor-like serine/threonine-protein kinase ERECTA"/>
    <property type="match status" value="1"/>
</dbReference>
<evidence type="ECO:0000256" key="5">
    <source>
        <dbReference type="ARBA" id="ARBA00022692"/>
    </source>
</evidence>
<organism evidence="15">
    <name type="scientific">Salix viminalis</name>
    <name type="common">Common osier</name>
    <name type="synonym">Basket willow</name>
    <dbReference type="NCBI Taxonomy" id="40686"/>
    <lineage>
        <taxon>Eukaryota</taxon>
        <taxon>Viridiplantae</taxon>
        <taxon>Streptophyta</taxon>
        <taxon>Embryophyta</taxon>
        <taxon>Tracheophyta</taxon>
        <taxon>Spermatophyta</taxon>
        <taxon>Magnoliopsida</taxon>
        <taxon>eudicotyledons</taxon>
        <taxon>Gunneridae</taxon>
        <taxon>Pentapetalae</taxon>
        <taxon>rosids</taxon>
        <taxon>fabids</taxon>
        <taxon>Malpighiales</taxon>
        <taxon>Salicaceae</taxon>
        <taxon>Saliceae</taxon>
        <taxon>Salix</taxon>
    </lineage>
</organism>
<keyword evidence="11" id="KW-0325">Glycoprotein</keyword>
<reference evidence="15" key="1">
    <citation type="submission" date="2019-03" db="EMBL/GenBank/DDBJ databases">
        <authorList>
            <person name="Mank J."/>
            <person name="Almeida P."/>
        </authorList>
    </citation>
    <scope>NUCLEOTIDE SEQUENCE</scope>
    <source>
        <strain evidence="15">78183</strain>
    </source>
</reference>
<keyword evidence="7" id="KW-0677">Repeat</keyword>
<name>A0A6N2N0H3_SALVM</name>
<dbReference type="PANTHER" id="PTHR27000">
    <property type="entry name" value="LEUCINE-RICH REPEAT RECEPTOR-LIKE PROTEIN KINASE FAMILY PROTEIN-RELATED"/>
    <property type="match status" value="1"/>
</dbReference>
<dbReference type="Pfam" id="PF00560">
    <property type="entry name" value="LRR_1"/>
    <property type="match status" value="6"/>
</dbReference>
<keyword evidence="5 12" id="KW-0812">Transmembrane</keyword>
<keyword evidence="8 12" id="KW-1133">Transmembrane helix</keyword>
<comment type="subcellular location">
    <subcellularLocation>
        <location evidence="1">Cell membrane</location>
        <topology evidence="1">Single-pass type I membrane protein</topology>
    </subcellularLocation>
</comment>
<keyword evidence="4" id="KW-0433">Leucine-rich repeat</keyword>
<evidence type="ECO:0000256" key="1">
    <source>
        <dbReference type="ARBA" id="ARBA00004251"/>
    </source>
</evidence>
<dbReference type="Pfam" id="PF13855">
    <property type="entry name" value="LRR_8"/>
    <property type="match status" value="3"/>
</dbReference>
<feature type="transmembrane region" description="Helical" evidence="12">
    <location>
        <begin position="967"/>
        <end position="988"/>
    </location>
</feature>
<feature type="signal peptide" evidence="13">
    <location>
        <begin position="1"/>
        <end position="22"/>
    </location>
</feature>
<keyword evidence="9 12" id="KW-0472">Membrane</keyword>
<accession>A0A6N2N0H3</accession>
<dbReference type="SUPFAM" id="SSF52058">
    <property type="entry name" value="L domain-like"/>
    <property type="match status" value="4"/>
</dbReference>
<keyword evidence="3" id="KW-1003">Cell membrane</keyword>
<dbReference type="SMART" id="SM00364">
    <property type="entry name" value="LRR_BAC"/>
    <property type="match status" value="5"/>
</dbReference>
<dbReference type="Pfam" id="PF13516">
    <property type="entry name" value="LRR_6"/>
    <property type="match status" value="1"/>
</dbReference>
<dbReference type="SMART" id="SM00369">
    <property type="entry name" value="LRR_TYP"/>
    <property type="match status" value="14"/>
</dbReference>
<protein>
    <recommendedName>
        <fullName evidence="14">Leucine-rich repeat-containing N-terminal plant-type domain-containing protein</fullName>
    </recommendedName>
</protein>
<dbReference type="InterPro" id="IPR003591">
    <property type="entry name" value="Leu-rich_rpt_typical-subtyp"/>
</dbReference>
<comment type="similarity">
    <text evidence="2">Belongs to the RLP family.</text>
</comment>
<dbReference type="Pfam" id="PF08263">
    <property type="entry name" value="LRRNT_2"/>
    <property type="match status" value="1"/>
</dbReference>
<evidence type="ECO:0000313" key="15">
    <source>
        <dbReference type="EMBL" id="VFU60356.1"/>
    </source>
</evidence>
<feature type="chain" id="PRO_5027113064" description="Leucine-rich repeat-containing N-terminal plant-type domain-containing protein" evidence="13">
    <location>
        <begin position="23"/>
        <end position="1005"/>
    </location>
</feature>
<keyword evidence="10" id="KW-0675">Receptor</keyword>
<keyword evidence="6 13" id="KW-0732">Signal</keyword>
<evidence type="ECO:0000259" key="14">
    <source>
        <dbReference type="Pfam" id="PF08263"/>
    </source>
</evidence>
<feature type="domain" description="Leucine-rich repeat-containing N-terminal plant-type" evidence="14">
    <location>
        <begin position="28"/>
        <end position="69"/>
    </location>
</feature>
<dbReference type="PROSITE" id="PS51450">
    <property type="entry name" value="LRR"/>
    <property type="match status" value="2"/>
</dbReference>
<dbReference type="Gene3D" id="3.80.10.10">
    <property type="entry name" value="Ribonuclease Inhibitor"/>
    <property type="match status" value="6"/>
</dbReference>
<dbReference type="InterPro" id="IPR032675">
    <property type="entry name" value="LRR_dom_sf"/>
</dbReference>
<dbReference type="InterPro" id="IPR001611">
    <property type="entry name" value="Leu-rich_rpt"/>
</dbReference>
<proteinExistence type="inferred from homology"/>
<gene>
    <name evidence="15" type="ORF">SVIM_LOCUS447422</name>
</gene>
<dbReference type="EMBL" id="CAADRP010002052">
    <property type="protein sequence ID" value="VFU60356.1"/>
    <property type="molecule type" value="Genomic_DNA"/>
</dbReference>
<dbReference type="FunFam" id="3.80.10.10:FF:000111">
    <property type="entry name" value="LRR receptor-like serine/threonine-protein kinase ERECTA"/>
    <property type="match status" value="1"/>
</dbReference>
<dbReference type="InterPro" id="IPR013210">
    <property type="entry name" value="LRR_N_plant-typ"/>
</dbReference>
<evidence type="ECO:0000256" key="10">
    <source>
        <dbReference type="ARBA" id="ARBA00023170"/>
    </source>
</evidence>
<evidence type="ECO:0000256" key="2">
    <source>
        <dbReference type="ARBA" id="ARBA00009592"/>
    </source>
</evidence>
<dbReference type="AlphaFoldDB" id="A0A6N2N0H3"/>
<evidence type="ECO:0000256" key="9">
    <source>
        <dbReference type="ARBA" id="ARBA00023136"/>
    </source>
</evidence>
<dbReference type="FunFam" id="3.80.10.10:FF:000095">
    <property type="entry name" value="LRR receptor-like serine/threonine-protein kinase GSO1"/>
    <property type="match status" value="1"/>
</dbReference>
<evidence type="ECO:0000256" key="8">
    <source>
        <dbReference type="ARBA" id="ARBA00022989"/>
    </source>
</evidence>
<dbReference type="SMART" id="SM00365">
    <property type="entry name" value="LRR_SD22"/>
    <property type="match status" value="7"/>
</dbReference>